<evidence type="ECO:0000256" key="1">
    <source>
        <dbReference type="SAM" id="Phobius"/>
    </source>
</evidence>
<feature type="transmembrane region" description="Helical" evidence="1">
    <location>
        <begin position="21"/>
        <end position="39"/>
    </location>
</feature>
<organism evidence="3 4">
    <name type="scientific">Streptomyces coeruleoprunus</name>
    <dbReference type="NCBI Taxonomy" id="285563"/>
    <lineage>
        <taxon>Bacteria</taxon>
        <taxon>Bacillati</taxon>
        <taxon>Actinomycetota</taxon>
        <taxon>Actinomycetes</taxon>
        <taxon>Kitasatosporales</taxon>
        <taxon>Streptomycetaceae</taxon>
        <taxon>Streptomyces</taxon>
    </lineage>
</organism>
<proteinExistence type="predicted"/>
<dbReference type="RefSeq" id="WP_380841540.1">
    <property type="nucleotide sequence ID" value="NZ_BAABIT010000001.1"/>
</dbReference>
<comment type="caution">
    <text evidence="3">The sequence shown here is derived from an EMBL/GenBank/DDBJ whole genome shotgun (WGS) entry which is preliminary data.</text>
</comment>
<feature type="domain" description="Endonuclease/exonuclease/phosphatase" evidence="2">
    <location>
        <begin position="110"/>
        <end position="312"/>
    </location>
</feature>
<protein>
    <submittedName>
        <fullName evidence="3">Endonuclease/exonuclease/phosphatase family protein</fullName>
    </submittedName>
</protein>
<keyword evidence="3" id="KW-0255">Endonuclease</keyword>
<keyword evidence="1" id="KW-0472">Membrane</keyword>
<evidence type="ECO:0000313" key="4">
    <source>
        <dbReference type="Proteomes" id="UP001595829"/>
    </source>
</evidence>
<dbReference type="Gene3D" id="3.60.10.10">
    <property type="entry name" value="Endonuclease/exonuclease/phosphatase"/>
    <property type="match status" value="1"/>
</dbReference>
<sequence>MARRRGWGRDARGRSAWTRGRVLAGVAALIAWVIVFHAAVPDLPGRPGSLLETFLPWLGLAVPVLVAGALLRRSATALLAALLPVIAWAGHFGVLLLPGPGGPHHLTVVQHNVADDNADPAGTARALLAARPHLVALEEVTPAVLPAYAEALAERFPYHAVRGTVGLWSVYPLDDVRAVDLRPDGVGPGWQRGLRATAAGPRGDVAVYVAHLPSVRLGAAHGFDSVRRDQSAALLGTALAAERLERVVLLGDLNGTVDDRGLDPVTCRMDPPVAGLAFSWPASAPVARIDQVLAHGAEVTRVWTLPATGSDHLPVAAHIRY</sequence>
<feature type="transmembrane region" description="Helical" evidence="1">
    <location>
        <begin position="54"/>
        <end position="71"/>
    </location>
</feature>
<evidence type="ECO:0000259" key="2">
    <source>
        <dbReference type="Pfam" id="PF03372"/>
    </source>
</evidence>
<accession>A0ABV9XRH9</accession>
<keyword evidence="1" id="KW-0812">Transmembrane</keyword>
<keyword evidence="3" id="KW-0378">Hydrolase</keyword>
<dbReference type="SUPFAM" id="SSF56219">
    <property type="entry name" value="DNase I-like"/>
    <property type="match status" value="1"/>
</dbReference>
<keyword evidence="4" id="KW-1185">Reference proteome</keyword>
<dbReference type="Pfam" id="PF03372">
    <property type="entry name" value="Exo_endo_phos"/>
    <property type="match status" value="1"/>
</dbReference>
<dbReference type="InterPro" id="IPR036691">
    <property type="entry name" value="Endo/exonu/phosph_ase_sf"/>
</dbReference>
<dbReference type="InterPro" id="IPR005135">
    <property type="entry name" value="Endo/exonuclease/phosphatase"/>
</dbReference>
<keyword evidence="3" id="KW-0540">Nuclease</keyword>
<evidence type="ECO:0000313" key="3">
    <source>
        <dbReference type="EMBL" id="MFC5026092.1"/>
    </source>
</evidence>
<feature type="transmembrane region" description="Helical" evidence="1">
    <location>
        <begin position="78"/>
        <end position="97"/>
    </location>
</feature>
<gene>
    <name evidence="3" type="ORF">ACFPM3_28575</name>
</gene>
<keyword evidence="1" id="KW-1133">Transmembrane helix</keyword>
<reference evidence="4" key="1">
    <citation type="journal article" date="2019" name="Int. J. Syst. Evol. Microbiol.">
        <title>The Global Catalogue of Microorganisms (GCM) 10K type strain sequencing project: providing services to taxonomists for standard genome sequencing and annotation.</title>
        <authorList>
            <consortium name="The Broad Institute Genomics Platform"/>
            <consortium name="The Broad Institute Genome Sequencing Center for Infectious Disease"/>
            <person name="Wu L."/>
            <person name="Ma J."/>
        </authorList>
    </citation>
    <scope>NUCLEOTIDE SEQUENCE [LARGE SCALE GENOMIC DNA]</scope>
    <source>
        <strain evidence="4">CGMCC 4.1648</strain>
    </source>
</reference>
<dbReference type="EMBL" id="JBHSJD010000024">
    <property type="protein sequence ID" value="MFC5026092.1"/>
    <property type="molecule type" value="Genomic_DNA"/>
</dbReference>
<dbReference type="Proteomes" id="UP001595829">
    <property type="component" value="Unassembled WGS sequence"/>
</dbReference>
<name>A0ABV9XRH9_9ACTN</name>
<dbReference type="GO" id="GO:0004519">
    <property type="term" value="F:endonuclease activity"/>
    <property type="evidence" value="ECO:0007669"/>
    <property type="project" value="UniProtKB-KW"/>
</dbReference>